<dbReference type="RefSeq" id="XP_031392913.1">
    <property type="nucleotide sequence ID" value="XM_031537053.1"/>
</dbReference>
<keyword evidence="2 3" id="KW-0067">ATP-binding</keyword>
<dbReference type="GO" id="GO:0005524">
    <property type="term" value="F:ATP binding"/>
    <property type="evidence" value="ECO:0007669"/>
    <property type="project" value="UniProtKB-KW"/>
</dbReference>
<dbReference type="FunFam" id="3.30.420.40:FF:000004">
    <property type="entry name" value="Molecular chaperone DnaK"/>
    <property type="match status" value="1"/>
</dbReference>
<dbReference type="Gene3D" id="2.60.34.10">
    <property type="entry name" value="Substrate Binding Domain Of DNAk, Chain A, domain 1"/>
    <property type="match status" value="1"/>
</dbReference>
<dbReference type="NCBIfam" id="TIGR02350">
    <property type="entry name" value="prok_dnaK"/>
    <property type="match status" value="1"/>
</dbReference>
<feature type="compositionally biased region" description="Acidic residues" evidence="5">
    <location>
        <begin position="700"/>
        <end position="713"/>
    </location>
</feature>
<dbReference type="PROSITE" id="PS00297">
    <property type="entry name" value="HSP70_1"/>
    <property type="match status" value="1"/>
</dbReference>
<dbReference type="GeneID" id="116204772"/>
<dbReference type="SUPFAM" id="SSF53067">
    <property type="entry name" value="Actin-like ATPase domain"/>
    <property type="match status" value="2"/>
</dbReference>
<evidence type="ECO:0000313" key="6">
    <source>
        <dbReference type="Proteomes" id="UP000515151"/>
    </source>
</evidence>
<dbReference type="Gene3D" id="3.30.420.40">
    <property type="match status" value="2"/>
</dbReference>
<dbReference type="Gene3D" id="3.90.640.10">
    <property type="entry name" value="Actin, Chain A, domain 4"/>
    <property type="match status" value="1"/>
</dbReference>
<dbReference type="AlphaFoldDB" id="A0A6P8DMB6"/>
<dbReference type="Proteomes" id="UP000515151">
    <property type="component" value="Chromosome 4"/>
</dbReference>
<dbReference type="GO" id="GO:0140662">
    <property type="term" value="F:ATP-dependent protein folding chaperone"/>
    <property type="evidence" value="ECO:0007669"/>
    <property type="project" value="InterPro"/>
</dbReference>
<organism evidence="6 7">
    <name type="scientific">Punica granatum</name>
    <name type="common">Pomegranate</name>
    <dbReference type="NCBI Taxonomy" id="22663"/>
    <lineage>
        <taxon>Eukaryota</taxon>
        <taxon>Viridiplantae</taxon>
        <taxon>Streptophyta</taxon>
        <taxon>Embryophyta</taxon>
        <taxon>Tracheophyta</taxon>
        <taxon>Spermatophyta</taxon>
        <taxon>Magnoliopsida</taxon>
        <taxon>eudicotyledons</taxon>
        <taxon>Gunneridae</taxon>
        <taxon>Pentapetalae</taxon>
        <taxon>rosids</taxon>
        <taxon>malvids</taxon>
        <taxon>Myrtales</taxon>
        <taxon>Lythraceae</taxon>
        <taxon>Punica</taxon>
    </lineage>
</organism>
<dbReference type="FunFam" id="2.60.34.10:FF:000014">
    <property type="entry name" value="Chaperone protein DnaK HSP70"/>
    <property type="match status" value="1"/>
</dbReference>
<sequence length="713" mass="75949">MAPSSAAAQIHFPGLAGPSPCSSSKTQRVGHPPRSVFFGQALGSALKASPFSKLNAGRSSRPRRRQAVGPVTVVCEKVVGIDLGTTNSAVAAMEGGKPTIVTNAEGQRTTPSVVAYTKNGDRLVGQIAKRQAVVNPENTFFSVKRFIGRKMSEVDEEAKQVSYKVVRDENGNVKLECPAIGKRFAAEEISAQVLRKLVDDASKFLNDKVTKAVVTVPAYFNDSQRTATKDAGRIAGLEVLRIINEPTAASLAYGFEKKNNETILVFDLGGGTFDVSVLEVGDGVFEVLSTSGDTHLGGDDFDKRIVDWLAENFRKDEGIDLLKDKQALQRLTEAAEKAKMELSTLTQTNISLPFITATADGPKHIDTTLTRVKFEELCADLLDRLKKPVETALKDANLSFKDLDEVILVGGSTRIPAVQELVRKMTGKEPNVTVNPDEVVALGAAVQAGVLAGDVSDIVLLDVTPLSLGLETLGGVMTKIIPRNTTLPTSKSEVFSTAADGQTSVEINVLQGEREFVRDNKSLGSFRLDGIPPAPRGVPQIEVKFDIDANGILSVTAVDKGTGKKQDITITGASTLPNDEVERMVKEAEKYAKEDREKRDGIDTKNQADSVIYQTEKQLKELGDKVPGPVKEKVKAKLKELKDAVTGGATQAIKDAMAALNQEVMQLGQSLYSQPGAAAGPSSPGAGPSDSSSSAKGAEGDGDVIDADFSDSK</sequence>
<dbReference type="HAMAP" id="MF_00332">
    <property type="entry name" value="DnaK"/>
    <property type="match status" value="1"/>
</dbReference>
<feature type="compositionally biased region" description="Low complexity" evidence="5">
    <location>
        <begin position="675"/>
        <end position="697"/>
    </location>
</feature>
<dbReference type="FunFam" id="1.20.1270.10:FF:000001">
    <property type="entry name" value="Molecular chaperone DnaK"/>
    <property type="match status" value="1"/>
</dbReference>
<reference evidence="6" key="1">
    <citation type="journal article" date="2020" name="Plant Biotechnol. J.">
        <title>The pomegranate (Punica granatum L.) draft genome dissects genetic divergence between soft- and hard-seeded cultivars.</title>
        <authorList>
            <person name="Luo X."/>
            <person name="Li H."/>
            <person name="Wu Z."/>
            <person name="Yao W."/>
            <person name="Zhao P."/>
            <person name="Cao D."/>
            <person name="Yu H."/>
            <person name="Li K."/>
            <person name="Poudel K."/>
            <person name="Zhao D."/>
            <person name="Zhang F."/>
            <person name="Xia X."/>
            <person name="Chen L."/>
            <person name="Wang Q."/>
            <person name="Jing D."/>
            <person name="Cao S."/>
        </authorList>
    </citation>
    <scope>NUCLEOTIDE SEQUENCE [LARGE SCALE GENOMIC DNA]</scope>
    <source>
        <strain evidence="6">cv. Tunisia</strain>
    </source>
</reference>
<dbReference type="OrthoDB" id="2401965at2759"/>
<dbReference type="InterPro" id="IPR043129">
    <property type="entry name" value="ATPase_NBD"/>
</dbReference>
<dbReference type="GO" id="GO:0051082">
    <property type="term" value="F:unfolded protein binding"/>
    <property type="evidence" value="ECO:0007669"/>
    <property type="project" value="InterPro"/>
</dbReference>
<dbReference type="InterPro" id="IPR013126">
    <property type="entry name" value="Hsp_70_fam"/>
</dbReference>
<dbReference type="InterPro" id="IPR018181">
    <property type="entry name" value="Heat_shock_70_CS"/>
</dbReference>
<comment type="similarity">
    <text evidence="3">Belongs to the heat shock protein 70 family.</text>
</comment>
<protein>
    <submittedName>
        <fullName evidence="7">Stromal 70 kDa heat shock-related protein, chloroplastic-like</fullName>
    </submittedName>
</protein>
<keyword evidence="1 3" id="KW-0547">Nucleotide-binding</keyword>
<dbReference type="InterPro" id="IPR029047">
    <property type="entry name" value="HSP70_peptide-bd_sf"/>
</dbReference>
<gene>
    <name evidence="7" type="primary">LOC116204772</name>
</gene>
<dbReference type="PANTHER" id="PTHR19375">
    <property type="entry name" value="HEAT SHOCK PROTEIN 70KDA"/>
    <property type="match status" value="1"/>
</dbReference>
<dbReference type="InterPro" id="IPR012725">
    <property type="entry name" value="Chaperone_DnaK"/>
</dbReference>
<evidence type="ECO:0000313" key="7">
    <source>
        <dbReference type="RefSeq" id="XP_031392913.1"/>
    </source>
</evidence>
<evidence type="ECO:0000256" key="1">
    <source>
        <dbReference type="ARBA" id="ARBA00022741"/>
    </source>
</evidence>
<dbReference type="GO" id="GO:0009408">
    <property type="term" value="P:response to heat"/>
    <property type="evidence" value="ECO:0007669"/>
    <property type="project" value="UniProtKB-ARBA"/>
</dbReference>
<evidence type="ECO:0000256" key="4">
    <source>
        <dbReference type="SAM" id="Coils"/>
    </source>
</evidence>
<dbReference type="PROSITE" id="PS01036">
    <property type="entry name" value="HSP70_3"/>
    <property type="match status" value="1"/>
</dbReference>
<reference evidence="7" key="2">
    <citation type="submission" date="2025-08" db="UniProtKB">
        <authorList>
            <consortium name="RefSeq"/>
        </authorList>
    </citation>
    <scope>IDENTIFICATION</scope>
    <source>
        <tissue evidence="7">Leaf</tissue>
    </source>
</reference>
<evidence type="ECO:0000256" key="3">
    <source>
        <dbReference type="RuleBase" id="RU003322"/>
    </source>
</evidence>
<keyword evidence="6" id="KW-1185">Reference proteome</keyword>
<dbReference type="NCBIfam" id="NF001413">
    <property type="entry name" value="PRK00290.1"/>
    <property type="match status" value="1"/>
</dbReference>
<dbReference type="PROSITE" id="PS00329">
    <property type="entry name" value="HSP70_2"/>
    <property type="match status" value="1"/>
</dbReference>
<dbReference type="InterPro" id="IPR029048">
    <property type="entry name" value="HSP70_C_sf"/>
</dbReference>
<dbReference type="CDD" id="cd10234">
    <property type="entry name" value="ASKHA_NBD_HSP70_DnaK-like"/>
    <property type="match status" value="1"/>
</dbReference>
<name>A0A6P8DMB6_PUNGR</name>
<dbReference type="Pfam" id="PF00012">
    <property type="entry name" value="HSP70"/>
    <property type="match status" value="1"/>
</dbReference>
<feature type="region of interest" description="Disordered" evidence="5">
    <location>
        <begin position="1"/>
        <end position="34"/>
    </location>
</feature>
<evidence type="ECO:0000256" key="5">
    <source>
        <dbReference type="SAM" id="MobiDB-lite"/>
    </source>
</evidence>
<feature type="coiled-coil region" evidence="4">
    <location>
        <begin position="321"/>
        <end position="348"/>
    </location>
</feature>
<dbReference type="FunFam" id="3.90.640.10:FF:000003">
    <property type="entry name" value="Molecular chaperone DnaK"/>
    <property type="match status" value="1"/>
</dbReference>
<dbReference type="NCBIfam" id="NF003520">
    <property type="entry name" value="PRK05183.1"/>
    <property type="match status" value="1"/>
</dbReference>
<feature type="region of interest" description="Disordered" evidence="5">
    <location>
        <begin position="672"/>
        <end position="713"/>
    </location>
</feature>
<dbReference type="Gene3D" id="1.20.1270.10">
    <property type="match status" value="1"/>
</dbReference>
<dbReference type="PRINTS" id="PR00301">
    <property type="entry name" value="HEATSHOCK70"/>
</dbReference>
<keyword evidence="4" id="KW-0175">Coiled coil</keyword>
<dbReference type="SUPFAM" id="SSF100920">
    <property type="entry name" value="Heat shock protein 70kD (HSP70), peptide-binding domain"/>
    <property type="match status" value="1"/>
</dbReference>
<evidence type="ECO:0000256" key="2">
    <source>
        <dbReference type="ARBA" id="ARBA00022840"/>
    </source>
</evidence>
<proteinExistence type="inferred from homology"/>
<accession>A0A6P8DMB6</accession>